<sequence>MFSFEPRCQGECGSQKNTKILVHFVISWPWSQVSDFFSISGKHSISTDNTNTVGHDQVNTLIQGPKLVPCIVHNVDSETYCHRVRAAQLPISHNPRH</sequence>
<proteinExistence type="predicted"/>
<organism evidence="1 2">
    <name type="scientific">Rathayibacter toxicus</name>
    <dbReference type="NCBI Taxonomy" id="145458"/>
    <lineage>
        <taxon>Bacteria</taxon>
        <taxon>Bacillati</taxon>
        <taxon>Actinomycetota</taxon>
        <taxon>Actinomycetes</taxon>
        <taxon>Micrococcales</taxon>
        <taxon>Microbacteriaceae</taxon>
        <taxon>Rathayibacter</taxon>
    </lineage>
</organism>
<dbReference type="KEGG" id="rtc:APU90_03910"/>
<keyword evidence="2" id="KW-1185">Reference proteome</keyword>
<gene>
    <name evidence="1" type="ORF">VT73_03580</name>
</gene>
<protein>
    <submittedName>
        <fullName evidence="1">Uncharacterized protein</fullName>
    </submittedName>
</protein>
<name>A0A0U1PUH1_9MICO</name>
<reference evidence="1 2" key="1">
    <citation type="submission" date="2015-04" db="EMBL/GenBank/DDBJ databases">
        <title>Draft genome sequence of Rathayibacter toxicus strain FH-142 (AKA 70134 or CS 32), a Western Australian isolate.</title>
        <authorList>
            <consortium name="Consortium for Microbial Forensics and Genomics (microFORGE)"/>
            <person name="Knight B.M."/>
            <person name="Roberts D.P."/>
            <person name="Lin D."/>
            <person name="Hari K."/>
            <person name="Fletcher J."/>
            <person name="Melcher U."/>
            <person name="Blagden T."/>
            <person name="Luster D.G."/>
            <person name="Sechler A.J."/>
            <person name="Schneider W.L."/>
            <person name="Winegar R.A."/>
        </authorList>
    </citation>
    <scope>NUCLEOTIDE SEQUENCE [LARGE SCALE GENOMIC DNA]</scope>
    <source>
        <strain evidence="1 2">FH142</strain>
    </source>
</reference>
<evidence type="ECO:0000313" key="2">
    <source>
        <dbReference type="Proteomes" id="UP000052979"/>
    </source>
</evidence>
<evidence type="ECO:0000313" key="1">
    <source>
        <dbReference type="EMBL" id="KKM46154.1"/>
    </source>
</evidence>
<dbReference type="PATRIC" id="fig|145458.8.peg.819"/>
<dbReference type="EMBL" id="LBFI01000024">
    <property type="protein sequence ID" value="KKM46154.1"/>
    <property type="molecule type" value="Genomic_DNA"/>
</dbReference>
<dbReference type="AlphaFoldDB" id="A0A0U1PUH1"/>
<accession>A0A0U1PUH1</accession>
<dbReference type="Proteomes" id="UP000052979">
    <property type="component" value="Unassembled WGS sequence"/>
</dbReference>
<comment type="caution">
    <text evidence="1">The sequence shown here is derived from an EMBL/GenBank/DDBJ whole genome shotgun (WGS) entry which is preliminary data.</text>
</comment>